<dbReference type="SUPFAM" id="SSF52540">
    <property type="entry name" value="P-loop containing nucleoside triphosphate hydrolases"/>
    <property type="match status" value="1"/>
</dbReference>
<reference evidence="2 3" key="1">
    <citation type="journal article" date="2016" name="Nat. Commun.">
        <title>Thousands of microbial genomes shed light on interconnected biogeochemical processes in an aquifer system.</title>
        <authorList>
            <person name="Anantharaman K."/>
            <person name="Brown C.T."/>
            <person name="Hug L.A."/>
            <person name="Sharon I."/>
            <person name="Castelle C.J."/>
            <person name="Probst A.J."/>
            <person name="Thomas B.C."/>
            <person name="Singh A."/>
            <person name="Wilkins M.J."/>
            <person name="Karaoz U."/>
            <person name="Brodie E.L."/>
            <person name="Williams K.H."/>
            <person name="Hubbard S.S."/>
            <person name="Banfield J.F."/>
        </authorList>
    </citation>
    <scope>NUCLEOTIDE SEQUENCE [LARGE SCALE GENOMIC DNA]</scope>
</reference>
<evidence type="ECO:0000259" key="1">
    <source>
        <dbReference type="Pfam" id="PF00485"/>
    </source>
</evidence>
<comment type="caution">
    <text evidence="2">The sequence shown here is derived from an EMBL/GenBank/DDBJ whole genome shotgun (WGS) entry which is preliminary data.</text>
</comment>
<proteinExistence type="predicted"/>
<dbReference type="PRINTS" id="PR00988">
    <property type="entry name" value="URIDINKINASE"/>
</dbReference>
<evidence type="ECO:0000313" key="3">
    <source>
        <dbReference type="Proteomes" id="UP000176191"/>
    </source>
</evidence>
<accession>A0A1F5F5K3</accession>
<feature type="domain" description="Phosphoribulokinase/uridine kinase" evidence="1">
    <location>
        <begin position="12"/>
        <end position="182"/>
    </location>
</feature>
<dbReference type="GO" id="GO:0016301">
    <property type="term" value="F:kinase activity"/>
    <property type="evidence" value="ECO:0007669"/>
    <property type="project" value="InterPro"/>
</dbReference>
<dbReference type="Proteomes" id="UP000176191">
    <property type="component" value="Unassembled WGS sequence"/>
</dbReference>
<name>A0A1F5F5K3_9BACT</name>
<gene>
    <name evidence="2" type="ORF">A2228_02535</name>
</gene>
<dbReference type="InterPro" id="IPR006083">
    <property type="entry name" value="PRK/URK"/>
</dbReference>
<dbReference type="GO" id="GO:0005524">
    <property type="term" value="F:ATP binding"/>
    <property type="evidence" value="ECO:0007669"/>
    <property type="project" value="InterPro"/>
</dbReference>
<dbReference type="Gene3D" id="3.40.50.300">
    <property type="entry name" value="P-loop containing nucleotide triphosphate hydrolases"/>
    <property type="match status" value="1"/>
</dbReference>
<organism evidence="2 3">
    <name type="scientific">Candidatus Collierbacteria bacterium RIFOXYA2_FULL_46_10</name>
    <dbReference type="NCBI Taxonomy" id="1817726"/>
    <lineage>
        <taxon>Bacteria</taxon>
        <taxon>Candidatus Collieribacteriota</taxon>
    </lineage>
</organism>
<protein>
    <recommendedName>
        <fullName evidence="1">Phosphoribulokinase/uridine kinase domain-containing protein</fullName>
    </recommendedName>
</protein>
<dbReference type="InterPro" id="IPR027417">
    <property type="entry name" value="P-loop_NTPase"/>
</dbReference>
<dbReference type="EMBL" id="MFAK01000020">
    <property type="protein sequence ID" value="OGD74951.1"/>
    <property type="molecule type" value="Genomic_DNA"/>
</dbReference>
<dbReference type="Pfam" id="PF00485">
    <property type="entry name" value="PRK"/>
    <property type="match status" value="1"/>
</dbReference>
<dbReference type="PANTHER" id="PTHR10285">
    <property type="entry name" value="URIDINE KINASE"/>
    <property type="match status" value="1"/>
</dbReference>
<dbReference type="AlphaFoldDB" id="A0A1F5F5K3"/>
<sequence length="195" mass="22035">MKAKDKQKLPIVLVCGGSCSGKSSFAQRFRKAYVLSMDHFYYGKAGMKPDKNGKYNFDVPESVDIVSCAKAAELLAKRKQVTIPIYDMKTSERVGVQKIKATPGTRLVVVEGIFAFYCPLREAATLRIYLDTPTEIRVARRMLRDVEKGRSNIETLAWSITVEKNHAKYVEPTKKYADLSIPFSYNPVQLEKVTK</sequence>
<evidence type="ECO:0000313" key="2">
    <source>
        <dbReference type="EMBL" id="OGD74951.1"/>
    </source>
</evidence>